<dbReference type="Gene3D" id="3.10.450.10">
    <property type="match status" value="1"/>
</dbReference>
<accession>A0A820IPG7</accession>
<name>A0A820IPG7_9BILA</name>
<organism evidence="1 2">
    <name type="scientific">Adineta steineri</name>
    <dbReference type="NCBI Taxonomy" id="433720"/>
    <lineage>
        <taxon>Eukaryota</taxon>
        <taxon>Metazoa</taxon>
        <taxon>Spiralia</taxon>
        <taxon>Gnathifera</taxon>
        <taxon>Rotifera</taxon>
        <taxon>Eurotatoria</taxon>
        <taxon>Bdelloidea</taxon>
        <taxon>Adinetida</taxon>
        <taxon>Adinetidae</taxon>
        <taxon>Adineta</taxon>
    </lineage>
</organism>
<dbReference type="EMBL" id="CAJOBB010015076">
    <property type="protein sequence ID" value="CAF4312634.1"/>
    <property type="molecule type" value="Genomic_DNA"/>
</dbReference>
<reference evidence="1" key="1">
    <citation type="submission" date="2021-02" db="EMBL/GenBank/DDBJ databases">
        <authorList>
            <person name="Nowell W R."/>
        </authorList>
    </citation>
    <scope>NUCLEOTIDE SEQUENCE</scope>
</reference>
<sequence length="105" mass="11928">MEATPILETIPPPVLHKIPLCGGLSDATEISEQDKAFFEEFRDIIEQKLREQFDIPKDYKIEPTQVQSQVVCGSNYYFHVCPEIITFIEISVTYILICCLGSSSK</sequence>
<proteinExistence type="predicted"/>
<evidence type="ECO:0000313" key="1">
    <source>
        <dbReference type="EMBL" id="CAF4312634.1"/>
    </source>
</evidence>
<comment type="caution">
    <text evidence="1">The sequence shown here is derived from an EMBL/GenBank/DDBJ whole genome shotgun (WGS) entry which is preliminary data.</text>
</comment>
<dbReference type="AlphaFoldDB" id="A0A820IPG7"/>
<dbReference type="SUPFAM" id="SSF54403">
    <property type="entry name" value="Cystatin/monellin"/>
    <property type="match status" value="1"/>
</dbReference>
<dbReference type="Proteomes" id="UP000663868">
    <property type="component" value="Unassembled WGS sequence"/>
</dbReference>
<evidence type="ECO:0000313" key="2">
    <source>
        <dbReference type="Proteomes" id="UP000663868"/>
    </source>
</evidence>
<gene>
    <name evidence="1" type="ORF">KXQ929_LOCUS46164</name>
</gene>
<protein>
    <submittedName>
        <fullName evidence="1">Uncharacterized protein</fullName>
    </submittedName>
</protein>
<dbReference type="InterPro" id="IPR046350">
    <property type="entry name" value="Cystatin_sf"/>
</dbReference>